<dbReference type="RefSeq" id="WP_068689944.1">
    <property type="nucleotide sequence ID" value="NZ_CP063196.1"/>
</dbReference>
<gene>
    <name evidence="2" type="ORF">NI17_021145</name>
</gene>
<feature type="region of interest" description="Disordered" evidence="1">
    <location>
        <begin position="1"/>
        <end position="63"/>
    </location>
</feature>
<protein>
    <submittedName>
        <fullName evidence="2">Uncharacterized protein</fullName>
    </submittedName>
</protein>
<reference evidence="2" key="1">
    <citation type="submission" date="2020-10" db="EMBL/GenBank/DDBJ databases">
        <title>De novo genome project of the cellulose decomposer Thermobifida halotolerans type strain.</title>
        <authorList>
            <person name="Nagy I."/>
            <person name="Horvath B."/>
            <person name="Kukolya J."/>
            <person name="Nagy I."/>
            <person name="Orsini M."/>
        </authorList>
    </citation>
    <scope>NUCLEOTIDE SEQUENCE</scope>
    <source>
        <strain evidence="2">DSM 44931</strain>
    </source>
</reference>
<keyword evidence="3" id="KW-1185">Reference proteome</keyword>
<dbReference type="EMBL" id="CP063196">
    <property type="protein sequence ID" value="UOE19224.1"/>
    <property type="molecule type" value="Genomic_DNA"/>
</dbReference>
<feature type="compositionally biased region" description="Basic and acidic residues" evidence="1">
    <location>
        <begin position="1"/>
        <end position="23"/>
    </location>
</feature>
<feature type="compositionally biased region" description="Basic and acidic residues" evidence="1">
    <location>
        <begin position="51"/>
        <end position="63"/>
    </location>
</feature>
<dbReference type="KEGG" id="thao:NI17_021145"/>
<proteinExistence type="predicted"/>
<evidence type="ECO:0000313" key="3">
    <source>
        <dbReference type="Proteomes" id="UP000265719"/>
    </source>
</evidence>
<name>A0A399G0K3_9ACTN</name>
<accession>A0A399G0K3</accession>
<evidence type="ECO:0000313" key="2">
    <source>
        <dbReference type="EMBL" id="UOE19224.1"/>
    </source>
</evidence>
<sequence length="63" mass="7131">MEERGSDKHGPRIDEDLKEEIDGVLKSGGPTRAEEWREPEPVVDDQGIPATDREAVQREEESE</sequence>
<dbReference type="AlphaFoldDB" id="A0A399G0K3"/>
<organism evidence="2 3">
    <name type="scientific">Thermobifida halotolerans</name>
    <dbReference type="NCBI Taxonomy" id="483545"/>
    <lineage>
        <taxon>Bacteria</taxon>
        <taxon>Bacillati</taxon>
        <taxon>Actinomycetota</taxon>
        <taxon>Actinomycetes</taxon>
        <taxon>Streptosporangiales</taxon>
        <taxon>Nocardiopsidaceae</taxon>
        <taxon>Thermobifida</taxon>
    </lineage>
</organism>
<evidence type="ECO:0000256" key="1">
    <source>
        <dbReference type="SAM" id="MobiDB-lite"/>
    </source>
</evidence>
<dbReference type="OrthoDB" id="5519961at2"/>
<dbReference type="Proteomes" id="UP000265719">
    <property type="component" value="Chromosome"/>
</dbReference>